<name>A0A1X7T0H3_AMPQE</name>
<dbReference type="EnsemblMetazoa" id="Aqu2.1.07834_001">
    <property type="protein sequence ID" value="Aqu2.1.07834_001"/>
    <property type="gene ID" value="Aqu2.1.07834"/>
</dbReference>
<accession>A0A1X7T0H3</accession>
<protein>
    <submittedName>
        <fullName evidence="2">Uncharacterized protein</fullName>
    </submittedName>
</protein>
<evidence type="ECO:0000256" key="1">
    <source>
        <dbReference type="SAM" id="MobiDB-lite"/>
    </source>
</evidence>
<dbReference type="InParanoid" id="A0A1X7T0H3"/>
<evidence type="ECO:0000313" key="2">
    <source>
        <dbReference type="EnsemblMetazoa" id="Aqu2.1.07834_001"/>
    </source>
</evidence>
<sequence length="154" mass="17374">MNVTKTNGNDQAKELVILFARLSSIVSLDSENSSNDDDQPPNSLPYTPQDSFKSTASKYFDDTENLDQLPNRTNYDSRSLHIFNVGSQPGLIATLPFILHGPALYFVFFDVSCELTKEIVAGGDNGYTLHYSTIQYLHQTFSSYYEVGKEDRWL</sequence>
<reference evidence="2" key="1">
    <citation type="submission" date="2017-05" db="UniProtKB">
        <authorList>
            <consortium name="EnsemblMetazoa"/>
        </authorList>
    </citation>
    <scope>IDENTIFICATION</scope>
</reference>
<dbReference type="AlphaFoldDB" id="A0A1X7T0H3"/>
<proteinExistence type="predicted"/>
<feature type="region of interest" description="Disordered" evidence="1">
    <location>
        <begin position="30"/>
        <end position="52"/>
    </location>
</feature>
<organism evidence="2">
    <name type="scientific">Amphimedon queenslandica</name>
    <name type="common">Sponge</name>
    <dbReference type="NCBI Taxonomy" id="400682"/>
    <lineage>
        <taxon>Eukaryota</taxon>
        <taxon>Metazoa</taxon>
        <taxon>Porifera</taxon>
        <taxon>Demospongiae</taxon>
        <taxon>Heteroscleromorpha</taxon>
        <taxon>Haplosclerida</taxon>
        <taxon>Niphatidae</taxon>
        <taxon>Amphimedon</taxon>
    </lineage>
</organism>